<dbReference type="PATRIC" id="fig|118110.3.peg.78"/>
<keyword evidence="1 6" id="KW-0963">Cytoplasm</keyword>
<dbReference type="InterPro" id="IPR053910">
    <property type="entry name" value="RsmI_HTH"/>
</dbReference>
<evidence type="ECO:0000256" key="2">
    <source>
        <dbReference type="ARBA" id="ARBA00022552"/>
    </source>
</evidence>
<feature type="domain" description="RsmI HTH" evidence="8">
    <location>
        <begin position="234"/>
        <end position="268"/>
    </location>
</feature>
<keyword evidence="2 6" id="KW-0698">rRNA processing</keyword>
<dbReference type="HAMAP" id="MF_01877">
    <property type="entry name" value="16SrRNA_methyltr_I"/>
    <property type="match status" value="1"/>
</dbReference>
<comment type="similarity">
    <text evidence="6">Belongs to the methyltransferase superfamily. RsmI family.</text>
</comment>
<dbReference type="Pfam" id="PF23016">
    <property type="entry name" value="RsmI_C"/>
    <property type="match status" value="1"/>
</dbReference>
<sequence>MLYIVPTPIGNLTDITIRALSILKKVNVIAGENINRTKILTKNYEISTKIISLNKYNEKNKSKKLLIKLKNGENVALVSDAGTPVINDPGKILINYCHQFEIHIVPLPGPCAAITALSASGLSTSKFCYEGFLPSKSNSRRKLLSSLKQENRTIIIYETPHRIISSIKDIVKELGCDRKIFLAKELTKKWELIRRDTSKNILLWLNNNTIKMKGEITIIISGYQIKTKSYLSKKVLKTLQILQSHLPLKTAIKVTAQLHKASKNMLYKHTTH</sequence>
<dbReference type="GO" id="GO:0070677">
    <property type="term" value="F:rRNA (cytosine-2'-O-)-methyltransferase activity"/>
    <property type="evidence" value="ECO:0007669"/>
    <property type="project" value="UniProtKB-UniRule"/>
</dbReference>
<dbReference type="Pfam" id="PF00590">
    <property type="entry name" value="TP_methylase"/>
    <property type="match status" value="1"/>
</dbReference>
<dbReference type="STRING" id="118110.XW81_00425"/>
<dbReference type="InterPro" id="IPR008189">
    <property type="entry name" value="rRNA_ssu_MeTfrase_I"/>
</dbReference>
<proteinExistence type="inferred from homology"/>
<protein>
    <recommendedName>
        <fullName evidence="6">Ribosomal RNA small subunit methyltransferase I</fullName>
        <ecNumber evidence="6">2.1.1.198</ecNumber>
    </recommendedName>
    <alternativeName>
        <fullName evidence="6">16S rRNA 2'-O-ribose C1402 methyltransferase</fullName>
    </alternativeName>
    <alternativeName>
        <fullName evidence="6">rRNA (cytidine-2'-O-)-methyltransferase RsmI</fullName>
    </alternativeName>
</protein>
<dbReference type="PANTHER" id="PTHR46111:SF1">
    <property type="entry name" value="RIBOSOMAL RNA SMALL SUBUNIT METHYLTRANSFERASE I"/>
    <property type="match status" value="1"/>
</dbReference>
<dbReference type="InterPro" id="IPR014777">
    <property type="entry name" value="4pyrrole_Mease_sub1"/>
</dbReference>
<dbReference type="EC" id="2.1.1.198" evidence="6"/>
<keyword evidence="5 6" id="KW-0949">S-adenosyl-L-methionine</keyword>
<evidence type="ECO:0000256" key="6">
    <source>
        <dbReference type="HAMAP-Rule" id="MF_01877"/>
    </source>
</evidence>
<organism evidence="9 10">
    <name type="scientific">Buchnera aphidicola subsp. Schlechtendalia chinensis</name>
    <dbReference type="NCBI Taxonomy" id="118110"/>
    <lineage>
        <taxon>Bacteria</taxon>
        <taxon>Pseudomonadati</taxon>
        <taxon>Pseudomonadota</taxon>
        <taxon>Gammaproteobacteria</taxon>
        <taxon>Enterobacterales</taxon>
        <taxon>Erwiniaceae</taxon>
        <taxon>Buchnera</taxon>
    </lineage>
</organism>
<evidence type="ECO:0000256" key="3">
    <source>
        <dbReference type="ARBA" id="ARBA00022603"/>
    </source>
</evidence>
<dbReference type="InterPro" id="IPR014776">
    <property type="entry name" value="4pyrrole_Mease_sub2"/>
</dbReference>
<dbReference type="Proteomes" id="UP000077654">
    <property type="component" value="Chromosome"/>
</dbReference>
<dbReference type="InterPro" id="IPR018063">
    <property type="entry name" value="SAM_MeTrfase_RsmI_CS"/>
</dbReference>
<dbReference type="PIRSF" id="PIRSF005917">
    <property type="entry name" value="MTase_YraL"/>
    <property type="match status" value="1"/>
</dbReference>
<comment type="function">
    <text evidence="6">Catalyzes the 2'-O-methylation of the ribose of cytidine 1402 (C1402) in 16S rRNA.</text>
</comment>
<dbReference type="NCBIfam" id="TIGR00096">
    <property type="entry name" value="16S rRNA (cytidine(1402)-2'-O)-methyltransferase"/>
    <property type="match status" value="1"/>
</dbReference>
<name>A0A172WD57_BUCSC</name>
<keyword evidence="10" id="KW-1185">Reference proteome</keyword>
<gene>
    <name evidence="6" type="primary">rsmI</name>
    <name evidence="9" type="ORF">XW81_00425</name>
</gene>
<evidence type="ECO:0000256" key="4">
    <source>
        <dbReference type="ARBA" id="ARBA00022679"/>
    </source>
</evidence>
<dbReference type="FunFam" id="3.30.950.10:FF:000002">
    <property type="entry name" value="Ribosomal RNA small subunit methyltransferase I"/>
    <property type="match status" value="1"/>
</dbReference>
<evidence type="ECO:0000256" key="5">
    <source>
        <dbReference type="ARBA" id="ARBA00022691"/>
    </source>
</evidence>
<dbReference type="OrthoDB" id="9809084at2"/>
<evidence type="ECO:0000313" key="10">
    <source>
        <dbReference type="Proteomes" id="UP000077654"/>
    </source>
</evidence>
<comment type="subcellular location">
    <subcellularLocation>
        <location evidence="6">Cytoplasm</location>
    </subcellularLocation>
</comment>
<dbReference type="Gene3D" id="3.40.1010.10">
    <property type="entry name" value="Cobalt-precorrin-4 Transmethylase, Domain 1"/>
    <property type="match status" value="1"/>
</dbReference>
<feature type="domain" description="Tetrapyrrole methylase" evidence="7">
    <location>
        <begin position="1"/>
        <end position="200"/>
    </location>
</feature>
<dbReference type="PROSITE" id="PS01296">
    <property type="entry name" value="RSMI"/>
    <property type="match status" value="1"/>
</dbReference>
<dbReference type="GO" id="GO:0005737">
    <property type="term" value="C:cytoplasm"/>
    <property type="evidence" value="ECO:0007669"/>
    <property type="project" value="UniProtKB-SubCell"/>
</dbReference>
<accession>A0A172WD57</accession>
<evidence type="ECO:0000259" key="8">
    <source>
        <dbReference type="Pfam" id="PF23016"/>
    </source>
</evidence>
<dbReference type="PANTHER" id="PTHR46111">
    <property type="entry name" value="RIBOSOMAL RNA SMALL SUBUNIT METHYLTRANSFERASE I"/>
    <property type="match status" value="1"/>
</dbReference>
<dbReference type="RefSeq" id="WP_075473866.1">
    <property type="nucleotide sequence ID" value="NZ_CP011299.1"/>
</dbReference>
<evidence type="ECO:0000313" key="9">
    <source>
        <dbReference type="EMBL" id="ANF16900.1"/>
    </source>
</evidence>
<dbReference type="InterPro" id="IPR000878">
    <property type="entry name" value="4pyrrol_Mease"/>
</dbReference>
<dbReference type="AlphaFoldDB" id="A0A172WD57"/>
<dbReference type="CDD" id="cd11648">
    <property type="entry name" value="RsmI"/>
    <property type="match status" value="1"/>
</dbReference>
<keyword evidence="4 6" id="KW-0808">Transferase</keyword>
<reference evidence="9 10" key="1">
    <citation type="submission" date="2015-04" db="EMBL/GenBank/DDBJ databases">
        <title>Buchnera aphidicola assembly.</title>
        <authorList>
            <person name="Zhang Y."/>
        </authorList>
    </citation>
    <scope>NUCLEOTIDE SEQUENCE [LARGE SCALE GENOMIC DNA]</scope>
    <source>
        <strain evidence="9 10">SC</strain>
    </source>
</reference>
<dbReference type="EMBL" id="CP011299">
    <property type="protein sequence ID" value="ANF16900.1"/>
    <property type="molecule type" value="Genomic_DNA"/>
</dbReference>
<dbReference type="SUPFAM" id="SSF53790">
    <property type="entry name" value="Tetrapyrrole methylase"/>
    <property type="match status" value="1"/>
</dbReference>
<dbReference type="InterPro" id="IPR035996">
    <property type="entry name" value="4pyrrol_Methylase_sf"/>
</dbReference>
<keyword evidence="3 6" id="KW-0489">Methyltransferase</keyword>
<dbReference type="Gene3D" id="3.30.950.10">
    <property type="entry name" value="Methyltransferase, Cobalt-precorrin-4 Transmethylase, Domain 2"/>
    <property type="match status" value="1"/>
</dbReference>
<comment type="catalytic activity">
    <reaction evidence="6">
        <text>cytidine(1402) in 16S rRNA + S-adenosyl-L-methionine = 2'-O-methylcytidine(1402) in 16S rRNA + S-adenosyl-L-homocysteine + H(+)</text>
        <dbReference type="Rhea" id="RHEA:42924"/>
        <dbReference type="Rhea" id="RHEA-COMP:10285"/>
        <dbReference type="Rhea" id="RHEA-COMP:10286"/>
        <dbReference type="ChEBI" id="CHEBI:15378"/>
        <dbReference type="ChEBI" id="CHEBI:57856"/>
        <dbReference type="ChEBI" id="CHEBI:59789"/>
        <dbReference type="ChEBI" id="CHEBI:74495"/>
        <dbReference type="ChEBI" id="CHEBI:82748"/>
        <dbReference type="EC" id="2.1.1.198"/>
    </reaction>
</comment>
<evidence type="ECO:0000256" key="1">
    <source>
        <dbReference type="ARBA" id="ARBA00022490"/>
    </source>
</evidence>
<evidence type="ECO:0000259" key="7">
    <source>
        <dbReference type="Pfam" id="PF00590"/>
    </source>
</evidence>